<dbReference type="GO" id="GO:0016020">
    <property type="term" value="C:membrane"/>
    <property type="evidence" value="ECO:0007669"/>
    <property type="project" value="UniProtKB-SubCell"/>
</dbReference>
<dbReference type="AlphaFoldDB" id="A0AAD5VPD3"/>
<evidence type="ECO:0000313" key="8">
    <source>
        <dbReference type="Proteomes" id="UP001213000"/>
    </source>
</evidence>
<feature type="region of interest" description="Disordered" evidence="5">
    <location>
        <begin position="420"/>
        <end position="566"/>
    </location>
</feature>
<feature type="region of interest" description="Disordered" evidence="5">
    <location>
        <begin position="90"/>
        <end position="132"/>
    </location>
</feature>
<feature type="region of interest" description="Disordered" evidence="5">
    <location>
        <begin position="303"/>
        <end position="348"/>
    </location>
</feature>
<feature type="region of interest" description="Disordered" evidence="5">
    <location>
        <begin position="584"/>
        <end position="664"/>
    </location>
</feature>
<evidence type="ECO:0000256" key="4">
    <source>
        <dbReference type="ARBA" id="ARBA00023136"/>
    </source>
</evidence>
<comment type="subcellular location">
    <subcellularLocation>
        <location evidence="1">Membrane</location>
        <topology evidence="1">Single-pass membrane protein</topology>
    </subcellularLocation>
</comment>
<dbReference type="PANTHER" id="PTHR15549">
    <property type="entry name" value="PAIRED IMMUNOGLOBULIN-LIKE TYPE 2 RECEPTOR"/>
    <property type="match status" value="1"/>
</dbReference>
<feature type="compositionally biased region" description="Low complexity" evidence="5">
    <location>
        <begin position="470"/>
        <end position="488"/>
    </location>
</feature>
<feature type="compositionally biased region" description="Polar residues" evidence="5">
    <location>
        <begin position="554"/>
        <end position="563"/>
    </location>
</feature>
<keyword evidence="3 6" id="KW-1133">Transmembrane helix</keyword>
<comment type="caution">
    <text evidence="7">The sequence shown here is derived from an EMBL/GenBank/DDBJ whole genome shotgun (WGS) entry which is preliminary data.</text>
</comment>
<name>A0AAD5VPD3_9AGAR</name>
<protein>
    <submittedName>
        <fullName evidence="7">Uncharacterized protein</fullName>
    </submittedName>
</protein>
<dbReference type="EMBL" id="JANIEX010000803">
    <property type="protein sequence ID" value="KAJ3563039.1"/>
    <property type="molecule type" value="Genomic_DNA"/>
</dbReference>
<sequence length="673" mass="70064">MTAHGSTHHKRAAKLVRRKPTKVKVLQERFSPTAIFPGETDDIPGLTDLFPGIGHIGHGHHPTPENPLVPTVPTTPIVVLPTTTSTTLLPVTTSTSVPTPSTTSTSITLPTTTSSLTTTSSTTSLSSLTTSSVDPTTITLETTASHSIASAASSPSSTAEASSGVSTGAIVGGIFAGIAAIAAIGFAVGFFIRRVRKREMDAAAGFDPHEFRRSAVLLTDPPTHEDTVNRGYNPPPPPSMMQQYNQSPVPASAWGYADSHYANTITGYGAHDQFQAPHPSYAPGHVFNNVPSPTVTPAPTFVTAPATPYGQNPVAPMRSPYEQSVASSPALTRQPSSNSTERQILGQSPAVVAPYPALTRQNTVKSAQVPTDDYVDLSRSSVSPFQAAQYAEISRRLNSPPVPNLPSPTVVSPAQIYATQQKDLPPPPMSNHAEAPAPVAAGPTVSPFNDPEPSSPVSTPSAEETVKPESIAAPAPASPITPTTPITPVVADQTPSSPPPSTLNVQPMHLPALSTDSISQEELEFPVPPSPAVSYSSRYRSDSLPPTLPEIQVTERSSVSSYIPRSPMIGSGYMSGMTDTSGISGVGSMGLQPLGNRSESRFVPAPSPLASSFAPTPAEEREGGFAAAQGSPLKQSHTSEAVPAAAGNANEAKKAEGKRPDTVYDLDDAYGGF</sequence>
<evidence type="ECO:0000256" key="1">
    <source>
        <dbReference type="ARBA" id="ARBA00004167"/>
    </source>
</evidence>
<dbReference type="GO" id="GO:0071944">
    <property type="term" value="C:cell periphery"/>
    <property type="evidence" value="ECO:0007669"/>
    <property type="project" value="UniProtKB-ARBA"/>
</dbReference>
<organism evidence="7 8">
    <name type="scientific">Leucocoprinus birnbaumii</name>
    <dbReference type="NCBI Taxonomy" id="56174"/>
    <lineage>
        <taxon>Eukaryota</taxon>
        <taxon>Fungi</taxon>
        <taxon>Dikarya</taxon>
        <taxon>Basidiomycota</taxon>
        <taxon>Agaricomycotina</taxon>
        <taxon>Agaricomycetes</taxon>
        <taxon>Agaricomycetidae</taxon>
        <taxon>Agaricales</taxon>
        <taxon>Agaricineae</taxon>
        <taxon>Agaricaceae</taxon>
        <taxon>Leucocoprinus</taxon>
    </lineage>
</organism>
<evidence type="ECO:0000256" key="3">
    <source>
        <dbReference type="ARBA" id="ARBA00022989"/>
    </source>
</evidence>
<feature type="compositionally biased region" description="Low complexity" evidence="5">
    <location>
        <begin position="608"/>
        <end position="617"/>
    </location>
</feature>
<evidence type="ECO:0000256" key="6">
    <source>
        <dbReference type="SAM" id="Phobius"/>
    </source>
</evidence>
<feature type="compositionally biased region" description="Basic and acidic residues" evidence="5">
    <location>
        <begin position="651"/>
        <end position="662"/>
    </location>
</feature>
<evidence type="ECO:0000256" key="2">
    <source>
        <dbReference type="ARBA" id="ARBA00022692"/>
    </source>
</evidence>
<feature type="compositionally biased region" description="Polar residues" evidence="5">
    <location>
        <begin position="321"/>
        <end position="346"/>
    </location>
</feature>
<keyword evidence="4 6" id="KW-0472">Membrane</keyword>
<reference evidence="7" key="1">
    <citation type="submission" date="2022-07" db="EMBL/GenBank/DDBJ databases">
        <title>Genome Sequence of Leucocoprinus birnbaumii.</title>
        <authorList>
            <person name="Buettner E."/>
        </authorList>
    </citation>
    <scope>NUCLEOTIDE SEQUENCE</scope>
    <source>
        <strain evidence="7">VT141</strain>
    </source>
</reference>
<dbReference type="Proteomes" id="UP001213000">
    <property type="component" value="Unassembled WGS sequence"/>
</dbReference>
<gene>
    <name evidence="7" type="ORF">NP233_g9197</name>
</gene>
<evidence type="ECO:0000256" key="5">
    <source>
        <dbReference type="SAM" id="MobiDB-lite"/>
    </source>
</evidence>
<proteinExistence type="predicted"/>
<feature type="transmembrane region" description="Helical" evidence="6">
    <location>
        <begin position="169"/>
        <end position="192"/>
    </location>
</feature>
<accession>A0AAD5VPD3</accession>
<keyword evidence="8" id="KW-1185">Reference proteome</keyword>
<keyword evidence="2 6" id="KW-0812">Transmembrane</keyword>
<evidence type="ECO:0000313" key="7">
    <source>
        <dbReference type="EMBL" id="KAJ3563039.1"/>
    </source>
</evidence>
<dbReference type="InterPro" id="IPR051694">
    <property type="entry name" value="Immunoregulatory_rcpt-like"/>
</dbReference>